<reference evidence="3 4" key="1">
    <citation type="submission" date="2016-03" db="EMBL/GenBank/DDBJ databases">
        <title>Draft genome sequence of Paenibacillus glacialis DSM 22343.</title>
        <authorList>
            <person name="Shin S.-K."/>
            <person name="Yi H."/>
        </authorList>
    </citation>
    <scope>NUCLEOTIDE SEQUENCE [LARGE SCALE GENOMIC DNA]</scope>
    <source>
        <strain evidence="3 4">DSM 22343</strain>
    </source>
</reference>
<proteinExistence type="predicted"/>
<dbReference type="PROSITE" id="PS50846">
    <property type="entry name" value="HMA_2"/>
    <property type="match status" value="1"/>
</dbReference>
<evidence type="ECO:0000313" key="4">
    <source>
        <dbReference type="Proteomes" id="UP000076967"/>
    </source>
</evidence>
<keyword evidence="1" id="KW-0479">Metal-binding</keyword>
<keyword evidence="4" id="KW-1185">Reference proteome</keyword>
<dbReference type="EMBL" id="LVJH01000022">
    <property type="protein sequence ID" value="OAB42292.1"/>
    <property type="molecule type" value="Genomic_DNA"/>
</dbReference>
<dbReference type="FunFam" id="3.30.70.100:FF:000001">
    <property type="entry name" value="ATPase copper transporting beta"/>
    <property type="match status" value="1"/>
</dbReference>
<evidence type="ECO:0000313" key="3">
    <source>
        <dbReference type="EMBL" id="OAB42292.1"/>
    </source>
</evidence>
<dbReference type="STRING" id="494026.PGLA_13410"/>
<gene>
    <name evidence="3" type="ORF">PGLA_13410</name>
</gene>
<dbReference type="AlphaFoldDB" id="A0A168KPC7"/>
<comment type="caution">
    <text evidence="3">The sequence shown here is derived from an EMBL/GenBank/DDBJ whole genome shotgun (WGS) entry which is preliminary data.</text>
</comment>
<dbReference type="PROSITE" id="PS01047">
    <property type="entry name" value="HMA_1"/>
    <property type="match status" value="1"/>
</dbReference>
<organism evidence="3 4">
    <name type="scientific">Paenibacillus glacialis</name>
    <dbReference type="NCBI Taxonomy" id="494026"/>
    <lineage>
        <taxon>Bacteria</taxon>
        <taxon>Bacillati</taxon>
        <taxon>Bacillota</taxon>
        <taxon>Bacilli</taxon>
        <taxon>Bacillales</taxon>
        <taxon>Paenibacillaceae</taxon>
        <taxon>Paenibacillus</taxon>
    </lineage>
</organism>
<name>A0A168KPC7_9BACL</name>
<sequence length="71" mass="7904">MMITTIQLEQLTCPSCIKKIEIALGNKDGISEVRVLFNNSKVKASYDENIIDSTDIGKLISDLGFQILNMK</sequence>
<dbReference type="PRINTS" id="PR00942">
    <property type="entry name" value="CUATPASEI"/>
</dbReference>
<dbReference type="SUPFAM" id="SSF55008">
    <property type="entry name" value="HMA, heavy metal-associated domain"/>
    <property type="match status" value="1"/>
</dbReference>
<dbReference type="Pfam" id="PF00403">
    <property type="entry name" value="HMA"/>
    <property type="match status" value="1"/>
</dbReference>
<dbReference type="InterPro" id="IPR036163">
    <property type="entry name" value="HMA_dom_sf"/>
</dbReference>
<dbReference type="GO" id="GO:0046872">
    <property type="term" value="F:metal ion binding"/>
    <property type="evidence" value="ECO:0007669"/>
    <property type="project" value="UniProtKB-KW"/>
</dbReference>
<dbReference type="Proteomes" id="UP000076967">
    <property type="component" value="Unassembled WGS sequence"/>
</dbReference>
<evidence type="ECO:0000256" key="1">
    <source>
        <dbReference type="ARBA" id="ARBA00022723"/>
    </source>
</evidence>
<feature type="domain" description="HMA" evidence="2">
    <location>
        <begin position="2"/>
        <end position="68"/>
    </location>
</feature>
<dbReference type="RefSeq" id="WP_068533481.1">
    <property type="nucleotide sequence ID" value="NZ_LVJH01000022.1"/>
</dbReference>
<evidence type="ECO:0000259" key="2">
    <source>
        <dbReference type="PROSITE" id="PS50846"/>
    </source>
</evidence>
<accession>A0A168KPC7</accession>
<dbReference type="InterPro" id="IPR006121">
    <property type="entry name" value="HMA_dom"/>
</dbReference>
<protein>
    <submittedName>
        <fullName evidence="3">Heavy metal-binding protein</fullName>
    </submittedName>
</protein>
<dbReference type="OrthoDB" id="2721717at2"/>
<dbReference type="InterPro" id="IPR017969">
    <property type="entry name" value="Heavy-metal-associated_CS"/>
</dbReference>
<dbReference type="Gene3D" id="3.30.70.100">
    <property type="match status" value="1"/>
</dbReference>
<dbReference type="CDD" id="cd00371">
    <property type="entry name" value="HMA"/>
    <property type="match status" value="1"/>
</dbReference>